<evidence type="ECO:0000256" key="1">
    <source>
        <dbReference type="ARBA" id="ARBA00004496"/>
    </source>
</evidence>
<dbReference type="InterPro" id="IPR033453">
    <property type="entry name" value="Glyco_hydro_30_TIM-barrel"/>
</dbReference>
<evidence type="ECO:0000259" key="10">
    <source>
        <dbReference type="Pfam" id="PF06268"/>
    </source>
</evidence>
<feature type="transmembrane region" description="Helical" evidence="8">
    <location>
        <begin position="62"/>
        <end position="84"/>
    </location>
</feature>
<dbReference type="Gene3D" id="2.80.10.50">
    <property type="match status" value="1"/>
</dbReference>
<dbReference type="GO" id="GO:0006680">
    <property type="term" value="P:glucosylceramide catabolic process"/>
    <property type="evidence" value="ECO:0007669"/>
    <property type="project" value="TreeGrafter"/>
</dbReference>
<dbReference type="GO" id="GO:0016020">
    <property type="term" value="C:membrane"/>
    <property type="evidence" value="ECO:0007669"/>
    <property type="project" value="GOC"/>
</dbReference>
<dbReference type="InterPro" id="IPR013780">
    <property type="entry name" value="Glyco_hydro_b"/>
</dbReference>
<evidence type="ECO:0000256" key="5">
    <source>
        <dbReference type="ARBA" id="ARBA00022801"/>
    </source>
</evidence>
<dbReference type="GO" id="GO:0004348">
    <property type="term" value="F:glucosylceramidase activity"/>
    <property type="evidence" value="ECO:0007669"/>
    <property type="project" value="InterPro"/>
</dbReference>
<feature type="region of interest" description="Disordered" evidence="7">
    <location>
        <begin position="23"/>
        <end position="48"/>
    </location>
</feature>
<dbReference type="Pfam" id="PF17189">
    <property type="entry name" value="Glyco_hydro_30C"/>
    <property type="match status" value="1"/>
</dbReference>
<dbReference type="GO" id="GO:0005737">
    <property type="term" value="C:cytoplasm"/>
    <property type="evidence" value="ECO:0007669"/>
    <property type="project" value="UniProtKB-SubCell"/>
</dbReference>
<comment type="subcellular location">
    <subcellularLocation>
        <location evidence="1">Cytoplasm</location>
    </subcellularLocation>
</comment>
<dbReference type="InterPro" id="IPR001139">
    <property type="entry name" value="Glyco_hydro_30"/>
</dbReference>
<dbReference type="InterPro" id="IPR008999">
    <property type="entry name" value="Actin-crosslinking"/>
</dbReference>
<dbReference type="Pfam" id="PF02055">
    <property type="entry name" value="Glyco_hydro_30"/>
    <property type="match status" value="2"/>
</dbReference>
<keyword evidence="8" id="KW-1133">Transmembrane helix</keyword>
<dbReference type="InterPro" id="IPR033452">
    <property type="entry name" value="GH30_C"/>
</dbReference>
<dbReference type="CDD" id="cd00257">
    <property type="entry name" value="beta-trefoil_FSCN-like"/>
    <property type="match status" value="1"/>
</dbReference>
<feature type="domain" description="Glycosyl hydrolase family 30 TIM-barrel" evidence="9">
    <location>
        <begin position="156"/>
        <end position="242"/>
    </location>
</feature>
<protein>
    <recommendedName>
        <fullName evidence="13">Glucosylceramidase</fullName>
    </recommendedName>
</protein>
<dbReference type="PANTHER" id="PTHR11069:SF23">
    <property type="entry name" value="LYSOSOMAL ACID GLUCOSYLCERAMIDASE"/>
    <property type="match status" value="1"/>
</dbReference>
<dbReference type="AlphaFoldDB" id="A0A7S0ATM4"/>
<dbReference type="GO" id="GO:0030674">
    <property type="term" value="F:protein-macromolecule adaptor activity"/>
    <property type="evidence" value="ECO:0007669"/>
    <property type="project" value="InterPro"/>
</dbReference>
<feature type="domain" description="Fascin-like" evidence="10">
    <location>
        <begin position="283"/>
        <end position="357"/>
    </location>
</feature>
<evidence type="ECO:0000256" key="6">
    <source>
        <dbReference type="ARBA" id="ARBA00023203"/>
    </source>
</evidence>
<dbReference type="GO" id="GO:0051015">
    <property type="term" value="F:actin filament binding"/>
    <property type="evidence" value="ECO:0007669"/>
    <property type="project" value="InterPro"/>
</dbReference>
<comment type="similarity">
    <text evidence="2">Belongs to the glycosyl hydrolase 30 family.</text>
</comment>
<name>A0A7S0ATM4_9DINO</name>
<evidence type="ECO:0000259" key="11">
    <source>
        <dbReference type="Pfam" id="PF17189"/>
    </source>
</evidence>
<evidence type="ECO:0000256" key="2">
    <source>
        <dbReference type="ARBA" id="ARBA00005382"/>
    </source>
</evidence>
<evidence type="ECO:0000256" key="4">
    <source>
        <dbReference type="ARBA" id="ARBA00022729"/>
    </source>
</evidence>
<keyword evidence="5" id="KW-0378">Hydrolase</keyword>
<evidence type="ECO:0000256" key="7">
    <source>
        <dbReference type="SAM" id="MobiDB-lite"/>
    </source>
</evidence>
<sequence length="722" mass="78131">MASASPEEYAGFGRDPEAAALLQGSSGSGRLPAARSHRGRPAGSSTRCCWGRGQDWPSVRSWNAAFLALCGLGAAVVGISLLGATTSSRVSRGTSEGLAGVTRSWAAASSVKLVQTARDVGDRLAEMPDLDLVPDFNFDGPVIDIDSSTVDQELLGFGGAFTEASAVTFQQLSRTLQEQILEQYFGASGLRYTMGRVHINSCDFSVASYSFDEQYGDSNLVSFDDQLMHDKKALIPLLKRAKLKVEETAKAMGESGLSLLVRADSQAIGKAGALGVIDYGGGHISLQTASGGYITADDTGLLVIKQSELGDGSNRFQMTTNSDGTVSLRASSGKYVTALEDGTLRAQAQRIRDWEKFRRTDAGSALNKLALRSAHGGYVTERPQMQGLRLLATPWSPPAWMKTNGQMVGSGTPCLREEYRATWAQYVVRWISAYAAQGLRMWALSVQNEPTNNPGWEACTLSPAEEADFLAYHLGPAVKAKHPDIAIFVYDDSKHLLPQYVNIALQHPTAAQYVQGAAFHWYTGDLFDRVSNVHQAFPQVMLLASEATYERRMWLPDQSSAYSDWRFGEGYAHDIIGDLNAGAVGWLDWNLLLDKTGGPNHVGNVCDAAVVADCEAQKLDFHPQYYYIGHFSKYIPPGSKRVGTSAKLFSTEYPTSTRPGPYGTCTGRAGLETTAFRRPDGWIAAVVLNCANVHIAFKLRHSASAVNANIPAHAIQTYLLPP</sequence>
<dbReference type="Gene3D" id="2.60.40.1180">
    <property type="entry name" value="Golgi alpha-mannosidase II"/>
    <property type="match status" value="1"/>
</dbReference>
<dbReference type="Gene3D" id="3.20.20.80">
    <property type="entry name" value="Glycosidases"/>
    <property type="match status" value="2"/>
</dbReference>
<keyword evidence="6" id="KW-0009">Actin-binding</keyword>
<evidence type="ECO:0000313" key="12">
    <source>
        <dbReference type="EMBL" id="CAD8373769.1"/>
    </source>
</evidence>
<feature type="domain" description="Glycosyl hydrolase family 30 beta sandwich" evidence="11">
    <location>
        <begin position="638"/>
        <end position="718"/>
    </location>
</feature>
<feature type="domain" description="Glycosyl hydrolase family 30 TIM-barrel" evidence="9">
    <location>
        <begin position="386"/>
        <end position="635"/>
    </location>
</feature>
<evidence type="ECO:0008006" key="13">
    <source>
        <dbReference type="Google" id="ProtNLM"/>
    </source>
</evidence>
<reference evidence="12" key="1">
    <citation type="submission" date="2021-01" db="EMBL/GenBank/DDBJ databases">
        <authorList>
            <person name="Corre E."/>
            <person name="Pelletier E."/>
            <person name="Niang G."/>
            <person name="Scheremetjew M."/>
            <person name="Finn R."/>
            <person name="Kale V."/>
            <person name="Holt S."/>
            <person name="Cochrane G."/>
            <person name="Meng A."/>
            <person name="Brown T."/>
            <person name="Cohen L."/>
        </authorList>
    </citation>
    <scope>NUCLEOTIDE SEQUENCE</scope>
    <source>
        <strain evidence="12">Pbaha01</strain>
    </source>
</reference>
<dbReference type="SUPFAM" id="SSF51445">
    <property type="entry name" value="(Trans)glycosidases"/>
    <property type="match status" value="2"/>
</dbReference>
<dbReference type="EMBL" id="HBEG01035172">
    <property type="protein sequence ID" value="CAD8373769.1"/>
    <property type="molecule type" value="Transcribed_RNA"/>
</dbReference>
<gene>
    <name evidence="12" type="ORF">PBAH0796_LOCUS21521</name>
</gene>
<evidence type="ECO:0000259" key="9">
    <source>
        <dbReference type="Pfam" id="PF02055"/>
    </source>
</evidence>
<dbReference type="InterPro" id="IPR017853">
    <property type="entry name" value="GH"/>
</dbReference>
<keyword evidence="3" id="KW-0963">Cytoplasm</keyword>
<organism evidence="12">
    <name type="scientific">Pyrodinium bahamense</name>
    <dbReference type="NCBI Taxonomy" id="73915"/>
    <lineage>
        <taxon>Eukaryota</taxon>
        <taxon>Sar</taxon>
        <taxon>Alveolata</taxon>
        <taxon>Dinophyceae</taxon>
        <taxon>Gonyaulacales</taxon>
        <taxon>Pyrocystaceae</taxon>
        <taxon>Pyrodinium</taxon>
    </lineage>
</organism>
<dbReference type="Pfam" id="PF06268">
    <property type="entry name" value="Fascin"/>
    <property type="match status" value="1"/>
</dbReference>
<dbReference type="InterPro" id="IPR022768">
    <property type="entry name" value="Fascin-like_dom"/>
</dbReference>
<keyword evidence="4" id="KW-0732">Signal</keyword>
<dbReference type="PANTHER" id="PTHR11069">
    <property type="entry name" value="GLUCOSYLCERAMIDASE"/>
    <property type="match status" value="1"/>
</dbReference>
<evidence type="ECO:0000256" key="8">
    <source>
        <dbReference type="SAM" id="Phobius"/>
    </source>
</evidence>
<evidence type="ECO:0000256" key="3">
    <source>
        <dbReference type="ARBA" id="ARBA00022490"/>
    </source>
</evidence>
<dbReference type="PRINTS" id="PR00843">
    <property type="entry name" value="GLHYDRLASE30"/>
</dbReference>
<accession>A0A7S0ATM4</accession>
<proteinExistence type="inferred from homology"/>
<keyword evidence="8" id="KW-0472">Membrane</keyword>
<keyword evidence="8" id="KW-0812">Transmembrane</keyword>
<dbReference type="SUPFAM" id="SSF50405">
    <property type="entry name" value="Actin-crosslinking proteins"/>
    <property type="match status" value="1"/>
</dbReference>